<gene>
    <name evidence="2" type="ORF">LCGC14_2796750</name>
</gene>
<sequence length="115" mass="13495">GYVIDYWGTKNEVEEDVKRWPTGTRIGLQISSLYCLWEKYLKLFKQRNPQLNLQWDLFVVVNILKVWKGNDMTTMQITVLLLAILVAVGSCIYARLRALIDDLDYKIERLENKGK</sequence>
<feature type="transmembrane region" description="Helical" evidence="1">
    <location>
        <begin position="77"/>
        <end position="96"/>
    </location>
</feature>
<dbReference type="EMBL" id="LAZR01052376">
    <property type="protein sequence ID" value="KKK83100.1"/>
    <property type="molecule type" value="Genomic_DNA"/>
</dbReference>
<keyword evidence="1" id="KW-1133">Transmembrane helix</keyword>
<organism evidence="2">
    <name type="scientific">marine sediment metagenome</name>
    <dbReference type="NCBI Taxonomy" id="412755"/>
    <lineage>
        <taxon>unclassified sequences</taxon>
        <taxon>metagenomes</taxon>
        <taxon>ecological metagenomes</taxon>
    </lineage>
</organism>
<feature type="non-terminal residue" evidence="2">
    <location>
        <position position="1"/>
    </location>
</feature>
<proteinExistence type="predicted"/>
<evidence type="ECO:0000313" key="2">
    <source>
        <dbReference type="EMBL" id="KKK83100.1"/>
    </source>
</evidence>
<protein>
    <submittedName>
        <fullName evidence="2">Uncharacterized protein</fullName>
    </submittedName>
</protein>
<reference evidence="2" key="1">
    <citation type="journal article" date="2015" name="Nature">
        <title>Complex archaea that bridge the gap between prokaryotes and eukaryotes.</title>
        <authorList>
            <person name="Spang A."/>
            <person name="Saw J.H."/>
            <person name="Jorgensen S.L."/>
            <person name="Zaremba-Niedzwiedzka K."/>
            <person name="Martijn J."/>
            <person name="Lind A.E."/>
            <person name="van Eijk R."/>
            <person name="Schleper C."/>
            <person name="Guy L."/>
            <person name="Ettema T.J."/>
        </authorList>
    </citation>
    <scope>NUCLEOTIDE SEQUENCE</scope>
</reference>
<accession>A0A0F8ZAY6</accession>
<evidence type="ECO:0000256" key="1">
    <source>
        <dbReference type="SAM" id="Phobius"/>
    </source>
</evidence>
<keyword evidence="1" id="KW-0812">Transmembrane</keyword>
<name>A0A0F8ZAY6_9ZZZZ</name>
<dbReference type="AlphaFoldDB" id="A0A0F8ZAY6"/>
<keyword evidence="1" id="KW-0472">Membrane</keyword>
<comment type="caution">
    <text evidence="2">The sequence shown here is derived from an EMBL/GenBank/DDBJ whole genome shotgun (WGS) entry which is preliminary data.</text>
</comment>